<reference evidence="3 4" key="1">
    <citation type="submission" date="2023-12" db="EMBL/GenBank/DDBJ databases">
        <title>Description of new species of Mycobacterium terrae complex isolated from sewage at the Sao Paulo Zoological Park Foundation in Brazil.</title>
        <authorList>
            <person name="Romagnoli C.L."/>
            <person name="Conceicao E.C."/>
            <person name="Machado E."/>
            <person name="Barreto L.B.P.F."/>
            <person name="Sharma A."/>
            <person name="Silva N.M."/>
            <person name="Marques L.E."/>
            <person name="Juliana M.A."/>
            <person name="Lourenco M.C.S."/>
            <person name="Digiampietri L.A."/>
            <person name="Suffys P.N."/>
            <person name="Viana-Niero C."/>
        </authorList>
    </citation>
    <scope>NUCLEOTIDE SEQUENCE [LARGE SCALE GENOMIC DNA]</scope>
    <source>
        <strain evidence="3 4">MYC017</strain>
    </source>
</reference>
<feature type="domain" description="Thioesterase" evidence="2">
    <location>
        <begin position="41"/>
        <end position="117"/>
    </location>
</feature>
<organism evidence="3 4">
    <name type="scientific">[Mycobacterium] vasticus</name>
    <dbReference type="NCBI Taxonomy" id="2875777"/>
    <lineage>
        <taxon>Bacteria</taxon>
        <taxon>Bacillati</taxon>
        <taxon>Actinomycetota</taxon>
        <taxon>Actinomycetes</taxon>
        <taxon>Mycobacteriales</taxon>
        <taxon>Mycobacteriaceae</taxon>
        <taxon>Mycolicibacter</taxon>
    </lineage>
</organism>
<dbReference type="InterPro" id="IPR052723">
    <property type="entry name" value="Acyl-CoA_thioesterase_PaaI"/>
</dbReference>
<keyword evidence="1 3" id="KW-0378">Hydrolase</keyword>
<dbReference type="NCBIfam" id="TIGR00369">
    <property type="entry name" value="unchar_dom_1"/>
    <property type="match status" value="1"/>
</dbReference>
<evidence type="ECO:0000313" key="4">
    <source>
        <dbReference type="Proteomes" id="UP001299283"/>
    </source>
</evidence>
<evidence type="ECO:0000256" key="1">
    <source>
        <dbReference type="ARBA" id="ARBA00022801"/>
    </source>
</evidence>
<evidence type="ECO:0000313" key="3">
    <source>
        <dbReference type="EMBL" id="MEB3069761.1"/>
    </source>
</evidence>
<dbReference type="RefSeq" id="WP_225398303.1">
    <property type="nucleotide sequence ID" value="NZ_JAYJJQ010000009.1"/>
</dbReference>
<dbReference type="Proteomes" id="UP001299283">
    <property type="component" value="Unassembled WGS sequence"/>
</dbReference>
<dbReference type="GO" id="GO:0016787">
    <property type="term" value="F:hydrolase activity"/>
    <property type="evidence" value="ECO:0007669"/>
    <property type="project" value="UniProtKB-KW"/>
</dbReference>
<comment type="caution">
    <text evidence="3">The sequence shown here is derived from an EMBL/GenBank/DDBJ whole genome shotgun (WGS) entry which is preliminary data.</text>
</comment>
<dbReference type="Pfam" id="PF03061">
    <property type="entry name" value="4HBT"/>
    <property type="match status" value="1"/>
</dbReference>
<dbReference type="SUPFAM" id="SSF54637">
    <property type="entry name" value="Thioesterase/thiol ester dehydrase-isomerase"/>
    <property type="match status" value="1"/>
</dbReference>
<dbReference type="InterPro" id="IPR006683">
    <property type="entry name" value="Thioestr_dom"/>
</dbReference>
<evidence type="ECO:0000259" key="2">
    <source>
        <dbReference type="Pfam" id="PF03061"/>
    </source>
</evidence>
<dbReference type="PANTHER" id="PTHR42856:SF1">
    <property type="entry name" value="ACYL-COENZYME A THIOESTERASE PAAI"/>
    <property type="match status" value="1"/>
</dbReference>
<dbReference type="InterPro" id="IPR003736">
    <property type="entry name" value="PAAI_dom"/>
</dbReference>
<dbReference type="CDD" id="cd03443">
    <property type="entry name" value="PaaI_thioesterase"/>
    <property type="match status" value="1"/>
</dbReference>
<dbReference type="Gene3D" id="3.10.129.10">
    <property type="entry name" value="Hotdog Thioesterase"/>
    <property type="match status" value="1"/>
</dbReference>
<name>A0ABU5YXA9_9MYCO</name>
<dbReference type="EMBL" id="JAYJJQ010000009">
    <property type="protein sequence ID" value="MEB3069761.1"/>
    <property type="molecule type" value="Genomic_DNA"/>
</dbReference>
<protein>
    <submittedName>
        <fullName evidence="3">PaaI family thioesterase</fullName>
        <ecNumber evidence="3">3.1.2.-</ecNumber>
    </submittedName>
</protein>
<dbReference type="InterPro" id="IPR029069">
    <property type="entry name" value="HotDog_dom_sf"/>
</dbReference>
<keyword evidence="4" id="KW-1185">Reference proteome</keyword>
<accession>A0ABU5YXA9</accession>
<proteinExistence type="predicted"/>
<dbReference type="PANTHER" id="PTHR42856">
    <property type="entry name" value="ACYL-COENZYME A THIOESTERASE PAAI"/>
    <property type="match status" value="1"/>
</dbReference>
<gene>
    <name evidence="3" type="ORF">K5L39_11250</name>
</gene>
<sequence>MTNEPAHAFPLADFLEMVTGVTGPGVAMARLNAGPKHLNPHGTVHGAVLFAMADTAMGAATMNVLESKQLCASIDVQLRFCKPAFGGELVATTTVVQQGKRVIQLQGDIRDSGGSLIALASGSFAVIDRTREG</sequence>
<dbReference type="EC" id="3.1.2.-" evidence="3"/>